<protein>
    <submittedName>
        <fullName evidence="1">Uncharacterized protein</fullName>
    </submittedName>
</protein>
<gene>
    <name evidence="1" type="ORF">uav_130</name>
</gene>
<sequence length="79" mass="8543">MSEAKDVSGKVLNVGDKVAYCLGGKGTVMRVGEVLRMTAKSVIIGGSELRYNWTARQHQMEVVETIRAFDAVSKVEVAA</sequence>
<dbReference type="Proteomes" id="UP001058093">
    <property type="component" value="Segment"/>
</dbReference>
<evidence type="ECO:0000313" key="2">
    <source>
        <dbReference type="Proteomes" id="UP001058093"/>
    </source>
</evidence>
<evidence type="ECO:0000313" key="1">
    <source>
        <dbReference type="EMBL" id="QYW06661.1"/>
    </source>
</evidence>
<reference evidence="1" key="1">
    <citation type="submission" date="2021-07" db="EMBL/GenBank/DDBJ databases">
        <title>Complete genome sequence and phylogenomic analysis of the two lytic bacteriophage isolated from terrestrial biotopes of Antarctica.</title>
        <authorList>
            <person name="Holovan V."/>
            <person name="Rabalski L."/>
            <person name="Zlatohurska M."/>
            <person name="Andriichuk O."/>
            <person name="Budzanivska I."/>
            <person name="Shevchenko O."/>
            <person name="Gupalo A."/>
        </authorList>
    </citation>
    <scope>NUCLEOTIDE SEQUENCE</scope>
</reference>
<name>A0A975UUA7_9CAUD</name>
<dbReference type="Pfam" id="PF23835">
    <property type="entry name" value="DUF7205"/>
    <property type="match status" value="1"/>
</dbReference>
<keyword evidence="2" id="KW-1185">Reference proteome</keyword>
<accession>A0A975UUA7</accession>
<organism evidence="1 2">
    <name type="scientific">Pseudomonas phage UAVern</name>
    <dbReference type="NCBI Taxonomy" id="2856997"/>
    <lineage>
        <taxon>Viruses</taxon>
        <taxon>Duplodnaviria</taxon>
        <taxon>Heunggongvirae</taxon>
        <taxon>Uroviricota</taxon>
        <taxon>Caudoviricetes</taxon>
        <taxon>Vandenendeviridae</taxon>
        <taxon>Gorskivirinae</taxon>
        <taxon>Uavernvirus</taxon>
        <taxon>Uavernvirus uavern</taxon>
    </lineage>
</organism>
<dbReference type="EMBL" id="MZ605293">
    <property type="protein sequence ID" value="QYW06661.1"/>
    <property type="molecule type" value="Genomic_DNA"/>
</dbReference>
<proteinExistence type="predicted"/>
<dbReference type="InterPro" id="IPR055629">
    <property type="entry name" value="DUF7205"/>
</dbReference>